<dbReference type="EMBL" id="CAWUON010000006">
    <property type="protein sequence ID" value="CAK7264295.1"/>
    <property type="molecule type" value="Genomic_DNA"/>
</dbReference>
<dbReference type="Proteomes" id="UP001642502">
    <property type="component" value="Unassembled WGS sequence"/>
</dbReference>
<name>A0ABP0DAS2_9PEZI</name>
<organism evidence="3 4">
    <name type="scientific">Sporothrix epigloea</name>
    <dbReference type="NCBI Taxonomy" id="1892477"/>
    <lineage>
        <taxon>Eukaryota</taxon>
        <taxon>Fungi</taxon>
        <taxon>Dikarya</taxon>
        <taxon>Ascomycota</taxon>
        <taxon>Pezizomycotina</taxon>
        <taxon>Sordariomycetes</taxon>
        <taxon>Sordariomycetidae</taxon>
        <taxon>Ophiostomatales</taxon>
        <taxon>Ophiostomataceae</taxon>
        <taxon>Sporothrix</taxon>
    </lineage>
</organism>
<sequence length="586" mass="62277">MPELTTAPAPQNTGHSFLINGNIGPAVATADATIPSSSNRLIKETAAAGAGSRVSAGVEAAIFACIITVVLLIAGVVFFCIRQRRKNMAGQALHPPSHAEAKLPTPLISPANSCRSARTGTLSTGGASSKSASPQKQGLSFHTSRPSTCSPSDDCTAPSKPSWLRRFFSFFFFFSFRSRDRSASPPLTSLSPPPSPTQMSARARHNIDPDLESNGGSGLAGNKENRVSAATSGSSYYGYYGYNGHYVPYYFPSSPICAPTTNKLEPRRERTPTIRPSKQQDGQKQEQPASPVQQNTDCRTLTSSQTTVDSGSPVPPVPPLPALPISLVSTQSSALGIRESNVSHHNPRLGHASRSATLNGSSVLPSSTLYGNAVTTDAAEPMARLSSRTPVPATVTAGPVRPKRPRELSLDMSSLSMPYPTVPFKAPVVYRRPGKSNTLVLEAANMHSSFAVMQAPPPARNLPKPMFPQAPPLSRTKVIARGEAEARTRNSASSFNPIPLLMRDEDDDHSGCGERGAVDRTRSISSRSSASTNDSGRFAVPGRTLSISRPSQAHYQGSYSVVPRIQTVRPTATANPNDSKRHAGFI</sequence>
<evidence type="ECO:0000256" key="2">
    <source>
        <dbReference type="SAM" id="Phobius"/>
    </source>
</evidence>
<evidence type="ECO:0000313" key="3">
    <source>
        <dbReference type="EMBL" id="CAK7264295.1"/>
    </source>
</evidence>
<keyword evidence="2" id="KW-0472">Membrane</keyword>
<reference evidence="3 4" key="1">
    <citation type="submission" date="2024-01" db="EMBL/GenBank/DDBJ databases">
        <authorList>
            <person name="Allen C."/>
            <person name="Tagirdzhanova G."/>
        </authorList>
    </citation>
    <scope>NUCLEOTIDE SEQUENCE [LARGE SCALE GENOMIC DNA]</scope>
    <source>
        <strain evidence="3 4">CBS 119000</strain>
    </source>
</reference>
<keyword evidence="4" id="KW-1185">Reference proteome</keyword>
<feature type="region of interest" description="Disordered" evidence="1">
    <location>
        <begin position="114"/>
        <end position="155"/>
    </location>
</feature>
<evidence type="ECO:0000313" key="4">
    <source>
        <dbReference type="Proteomes" id="UP001642502"/>
    </source>
</evidence>
<keyword evidence="2" id="KW-1133">Transmembrane helix</keyword>
<accession>A0ABP0DAS2</accession>
<feature type="compositionally biased region" description="Polar residues" evidence="1">
    <location>
        <begin position="114"/>
        <end position="153"/>
    </location>
</feature>
<feature type="region of interest" description="Disordered" evidence="1">
    <location>
        <begin position="261"/>
        <end position="323"/>
    </location>
</feature>
<comment type="caution">
    <text evidence="3">The sequence shown here is derived from an EMBL/GenBank/DDBJ whole genome shotgun (WGS) entry which is preliminary data.</text>
</comment>
<feature type="compositionally biased region" description="Pro residues" evidence="1">
    <location>
        <begin position="313"/>
        <end position="322"/>
    </location>
</feature>
<feature type="compositionally biased region" description="Basic and acidic residues" evidence="1">
    <location>
        <begin position="509"/>
        <end position="522"/>
    </location>
</feature>
<keyword evidence="2" id="KW-0812">Transmembrane</keyword>
<gene>
    <name evidence="3" type="ORF">SEPCBS119000_000915</name>
</gene>
<protein>
    <recommendedName>
        <fullName evidence="5">Transmembrane protein</fullName>
    </recommendedName>
</protein>
<feature type="transmembrane region" description="Helical" evidence="2">
    <location>
        <begin position="60"/>
        <end position="81"/>
    </location>
</feature>
<feature type="compositionally biased region" description="Low complexity" evidence="1">
    <location>
        <begin position="523"/>
        <end position="537"/>
    </location>
</feature>
<feature type="region of interest" description="Disordered" evidence="1">
    <location>
        <begin position="483"/>
        <end position="555"/>
    </location>
</feature>
<feature type="region of interest" description="Disordered" evidence="1">
    <location>
        <begin position="180"/>
        <end position="201"/>
    </location>
</feature>
<proteinExistence type="predicted"/>
<evidence type="ECO:0000256" key="1">
    <source>
        <dbReference type="SAM" id="MobiDB-lite"/>
    </source>
</evidence>
<evidence type="ECO:0008006" key="5">
    <source>
        <dbReference type="Google" id="ProtNLM"/>
    </source>
</evidence>
<feature type="compositionally biased region" description="Polar residues" evidence="1">
    <location>
        <begin position="545"/>
        <end position="555"/>
    </location>
</feature>
<feature type="compositionally biased region" description="Polar residues" evidence="1">
    <location>
        <begin position="277"/>
        <end position="310"/>
    </location>
</feature>